<reference evidence="3 4" key="1">
    <citation type="submission" date="2020-08" db="EMBL/GenBank/DDBJ databases">
        <title>Sequencing the genomes of 1000 actinobacteria strains.</title>
        <authorList>
            <person name="Klenk H.-P."/>
        </authorList>
    </citation>
    <scope>NUCLEOTIDE SEQUENCE [LARGE SCALE GENOMIC DNA]</scope>
    <source>
        <strain evidence="3 4">DSM 102030</strain>
    </source>
</reference>
<evidence type="ECO:0000256" key="2">
    <source>
        <dbReference type="SAM" id="SignalP"/>
    </source>
</evidence>
<keyword evidence="4" id="KW-1185">Reference proteome</keyword>
<feature type="signal peptide" evidence="2">
    <location>
        <begin position="1"/>
        <end position="21"/>
    </location>
</feature>
<dbReference type="RefSeq" id="WP_184575028.1">
    <property type="nucleotide sequence ID" value="NZ_JACHJT010000001.1"/>
</dbReference>
<evidence type="ECO:0000256" key="1">
    <source>
        <dbReference type="SAM" id="MobiDB-lite"/>
    </source>
</evidence>
<protein>
    <submittedName>
        <fullName evidence="3">Uncharacterized protein</fullName>
    </submittedName>
</protein>
<dbReference type="Proteomes" id="UP000523007">
    <property type="component" value="Unassembled WGS sequence"/>
</dbReference>
<dbReference type="PROSITE" id="PS51257">
    <property type="entry name" value="PROKAR_LIPOPROTEIN"/>
    <property type="match status" value="1"/>
</dbReference>
<organism evidence="3 4">
    <name type="scientific">Lipingzhangella halophila</name>
    <dbReference type="NCBI Taxonomy" id="1783352"/>
    <lineage>
        <taxon>Bacteria</taxon>
        <taxon>Bacillati</taxon>
        <taxon>Actinomycetota</taxon>
        <taxon>Actinomycetes</taxon>
        <taxon>Streptosporangiales</taxon>
        <taxon>Nocardiopsidaceae</taxon>
        <taxon>Lipingzhangella</taxon>
    </lineage>
</organism>
<comment type="caution">
    <text evidence="3">The sequence shown here is derived from an EMBL/GenBank/DDBJ whole genome shotgun (WGS) entry which is preliminary data.</text>
</comment>
<dbReference type="EMBL" id="JACHJT010000001">
    <property type="protein sequence ID" value="MBB4930078.1"/>
    <property type="molecule type" value="Genomic_DNA"/>
</dbReference>
<feature type="compositionally biased region" description="Pro residues" evidence="1">
    <location>
        <begin position="32"/>
        <end position="47"/>
    </location>
</feature>
<evidence type="ECO:0000313" key="4">
    <source>
        <dbReference type="Proteomes" id="UP000523007"/>
    </source>
</evidence>
<accession>A0A7W7RDP6</accession>
<feature type="chain" id="PRO_5039214833" evidence="2">
    <location>
        <begin position="22"/>
        <end position="193"/>
    </location>
</feature>
<evidence type="ECO:0000313" key="3">
    <source>
        <dbReference type="EMBL" id="MBB4930078.1"/>
    </source>
</evidence>
<keyword evidence="2" id="KW-0732">Signal</keyword>
<dbReference type="AlphaFoldDB" id="A0A7W7RDP6"/>
<feature type="region of interest" description="Disordered" evidence="1">
    <location>
        <begin position="28"/>
        <end position="55"/>
    </location>
</feature>
<sequence length="193" mass="20645">MVLRPTLRSAVVALCVAAAIAGCLPVRQSDPSPAPEPVELESPPPPGMSSEGSQYFGYAMPEDWESRSVGAGGTGSVWEDPQGTVQAWMATTTALSAPEAPNDDVPELWSTQPRYLDRDLTLTDTAHLDVPHADAAFRYDATDPDGREHVLFEVYAIDPGKKLSMWIIDTTSEEANEIGATLVAVSGEDDSDN</sequence>
<proteinExistence type="predicted"/>
<gene>
    <name evidence="3" type="ORF">F4561_000898</name>
</gene>
<name>A0A7W7RDP6_9ACTN</name>